<dbReference type="Proteomes" id="UP000005954">
    <property type="component" value="Unassembled WGS sequence"/>
</dbReference>
<dbReference type="OrthoDB" id="7865730at2"/>
<gene>
    <name evidence="1" type="ORF">ISM_08235</name>
</gene>
<dbReference type="RefSeq" id="WP_009813670.1">
    <property type="nucleotide sequence ID" value="NZ_CH724156.1"/>
</dbReference>
<evidence type="ECO:0000313" key="2">
    <source>
        <dbReference type="Proteomes" id="UP000005954"/>
    </source>
</evidence>
<dbReference type="AlphaFoldDB" id="A3SLN9"/>
<dbReference type="EMBL" id="AALY01000001">
    <property type="protein sequence ID" value="EAP78270.1"/>
    <property type="molecule type" value="Genomic_DNA"/>
</dbReference>
<accession>A3SLN9</accession>
<keyword evidence="2" id="KW-1185">Reference proteome</keyword>
<dbReference type="HOGENOM" id="CLU_585101_0_0_5"/>
<organism evidence="1 2">
    <name type="scientific">Roseovarius nubinhibens (strain ATCC BAA-591 / DSM 15170 / ISM)</name>
    <dbReference type="NCBI Taxonomy" id="89187"/>
    <lineage>
        <taxon>Bacteria</taxon>
        <taxon>Pseudomonadati</taxon>
        <taxon>Pseudomonadota</taxon>
        <taxon>Alphaproteobacteria</taxon>
        <taxon>Rhodobacterales</taxon>
        <taxon>Roseobacteraceae</taxon>
        <taxon>Roseovarius</taxon>
    </lineage>
</organism>
<sequence>MGDFQDVFGAGADVEAVIDGIVAQELRAARDEATARAAEPVRLWFATLYEAERWAEARPEVNYLRRPHLGGYEMIVPGEQFSRAPEAFYDTGAEVGLARLPEELRAEGGRMRGDLRLAEGADNHAGALLRDLCAQLPLGRARQFPLRLTLGELCVTMDGWNDRAEAEDAQSPAFCHLVDPRQGTVTILAKDHTALVALVTAEGELRLEPWVFEAGPRGVEAEACHGDHDEAVYDGACAICRMFHGASEAGAPEARVPERLALHLAAESRYWAETLEPYTRKLGAECLPAALVRLEFTQDAATRARIRGDSIVAAHAMCAKQGFSEGYRVTPCVVPRGAGQFAPPQMRLRAGSYWCFESSDAAAPKRKGAFSIATRRPAEAGHGAESEADWSEGAVFTPELLQAAVSVRAAPCPGRQSLIEARDLAAVCDPARLGPQARARAEAAMARLQTVYVHPKLGKGLPNLLDG</sequence>
<proteinExistence type="predicted"/>
<name>A3SLN9_ROSNI</name>
<comment type="caution">
    <text evidence="1">The sequence shown here is derived from an EMBL/GenBank/DDBJ whole genome shotgun (WGS) entry which is preliminary data.</text>
</comment>
<evidence type="ECO:0000313" key="1">
    <source>
        <dbReference type="EMBL" id="EAP78270.1"/>
    </source>
</evidence>
<protein>
    <submittedName>
        <fullName evidence="1">Uncharacterized protein</fullName>
    </submittedName>
</protein>
<reference evidence="1 2" key="1">
    <citation type="submission" date="2005-12" db="EMBL/GenBank/DDBJ databases">
        <authorList>
            <person name="Moran M.A."/>
            <person name="Ferriera S."/>
            <person name="Johnson J."/>
            <person name="Kravitz S."/>
            <person name="Halpern A."/>
            <person name="Remington K."/>
            <person name="Beeson K."/>
            <person name="Tran B."/>
            <person name="Rogers Y.-H."/>
            <person name="Friedman R."/>
            <person name="Venter J.C."/>
        </authorList>
    </citation>
    <scope>NUCLEOTIDE SEQUENCE [LARGE SCALE GENOMIC DNA]</scope>
    <source>
        <strain evidence="2">ATCC BAA-591 / DSM 15170 / ISM</strain>
    </source>
</reference>